<evidence type="ECO:0000256" key="3">
    <source>
        <dbReference type="SAM" id="MobiDB-lite"/>
    </source>
</evidence>
<dbReference type="PROSITE" id="PS50102">
    <property type="entry name" value="RRM"/>
    <property type="match status" value="1"/>
</dbReference>
<dbReference type="InterPro" id="IPR035979">
    <property type="entry name" value="RBD_domain_sf"/>
</dbReference>
<dbReference type="Gene3D" id="3.30.70.330">
    <property type="match status" value="1"/>
</dbReference>
<dbReference type="PANTHER" id="PTHR48024:SF56">
    <property type="entry name" value="HETEROGENEOUS NUCLEAR RIBONUCLEOPROTEIN A0"/>
    <property type="match status" value="1"/>
</dbReference>
<dbReference type="SMART" id="SM00360">
    <property type="entry name" value="RRM"/>
    <property type="match status" value="1"/>
</dbReference>
<dbReference type="OrthoDB" id="439808at2759"/>
<proteinExistence type="predicted"/>
<dbReference type="InterPro" id="IPR000504">
    <property type="entry name" value="RRM_dom"/>
</dbReference>
<keyword evidence="1 2" id="KW-0694">RNA-binding</keyword>
<dbReference type="KEGG" id="mlr:MELLADRAFT_62481"/>
<gene>
    <name evidence="5" type="ORF">MELLADRAFT_62481</name>
</gene>
<dbReference type="Proteomes" id="UP000001072">
    <property type="component" value="Unassembled WGS sequence"/>
</dbReference>
<dbReference type="RefSeq" id="XP_007409049.1">
    <property type="nucleotide sequence ID" value="XM_007408987.1"/>
</dbReference>
<keyword evidence="6" id="KW-1185">Reference proteome</keyword>
<evidence type="ECO:0000313" key="6">
    <source>
        <dbReference type="Proteomes" id="UP000001072"/>
    </source>
</evidence>
<reference evidence="6" key="1">
    <citation type="journal article" date="2011" name="Proc. Natl. Acad. Sci. U.S.A.">
        <title>Obligate biotrophy features unraveled by the genomic analysis of rust fungi.</title>
        <authorList>
            <person name="Duplessis S."/>
            <person name="Cuomo C.A."/>
            <person name="Lin Y.-C."/>
            <person name="Aerts A."/>
            <person name="Tisserant E."/>
            <person name="Veneault-Fourrey C."/>
            <person name="Joly D.L."/>
            <person name="Hacquard S."/>
            <person name="Amselem J."/>
            <person name="Cantarel B.L."/>
            <person name="Chiu R."/>
            <person name="Coutinho P.M."/>
            <person name="Feau N."/>
            <person name="Field M."/>
            <person name="Frey P."/>
            <person name="Gelhaye E."/>
            <person name="Goldberg J."/>
            <person name="Grabherr M.G."/>
            <person name="Kodira C.D."/>
            <person name="Kohler A."/>
            <person name="Kuees U."/>
            <person name="Lindquist E.A."/>
            <person name="Lucas S.M."/>
            <person name="Mago R."/>
            <person name="Mauceli E."/>
            <person name="Morin E."/>
            <person name="Murat C."/>
            <person name="Pangilinan J.L."/>
            <person name="Park R."/>
            <person name="Pearson M."/>
            <person name="Quesneville H."/>
            <person name="Rouhier N."/>
            <person name="Sakthikumar S."/>
            <person name="Salamov A.A."/>
            <person name="Schmutz J."/>
            <person name="Selles B."/>
            <person name="Shapiro H."/>
            <person name="Tanguay P."/>
            <person name="Tuskan G.A."/>
            <person name="Henrissat B."/>
            <person name="Van de Peer Y."/>
            <person name="Rouze P."/>
            <person name="Ellis J.G."/>
            <person name="Dodds P.N."/>
            <person name="Schein J.E."/>
            <person name="Zhong S."/>
            <person name="Hamelin R.C."/>
            <person name="Grigoriev I.V."/>
            <person name="Szabo L.J."/>
            <person name="Martin F."/>
        </authorList>
    </citation>
    <scope>NUCLEOTIDE SEQUENCE [LARGE SCALE GENOMIC DNA]</scope>
    <source>
        <strain evidence="6">98AG31 / pathotype 3-4-7</strain>
    </source>
</reference>
<dbReference type="GeneID" id="18929913"/>
<evidence type="ECO:0000313" key="5">
    <source>
        <dbReference type="EMBL" id="EGG07717.1"/>
    </source>
</evidence>
<feature type="region of interest" description="Disordered" evidence="3">
    <location>
        <begin position="108"/>
        <end position="127"/>
    </location>
</feature>
<dbReference type="Pfam" id="PF00076">
    <property type="entry name" value="RRM_1"/>
    <property type="match status" value="1"/>
</dbReference>
<accession>F4RJ44</accession>
<feature type="domain" description="RRM" evidence="4">
    <location>
        <begin position="4"/>
        <end position="86"/>
    </location>
</feature>
<dbReference type="eggNOG" id="KOG0118">
    <property type="taxonomic scope" value="Eukaryota"/>
</dbReference>
<name>F4RJ44_MELLP</name>
<organism evidence="6">
    <name type="scientific">Melampsora larici-populina (strain 98AG31 / pathotype 3-4-7)</name>
    <name type="common">Poplar leaf rust fungus</name>
    <dbReference type="NCBI Taxonomy" id="747676"/>
    <lineage>
        <taxon>Eukaryota</taxon>
        <taxon>Fungi</taxon>
        <taxon>Dikarya</taxon>
        <taxon>Basidiomycota</taxon>
        <taxon>Pucciniomycotina</taxon>
        <taxon>Pucciniomycetes</taxon>
        <taxon>Pucciniales</taxon>
        <taxon>Melampsoraceae</taxon>
        <taxon>Melampsora</taxon>
    </lineage>
</organism>
<dbReference type="VEuPathDB" id="FungiDB:MELLADRAFT_62481"/>
<dbReference type="SUPFAM" id="SSF54928">
    <property type="entry name" value="RNA-binding domain, RBD"/>
    <property type="match status" value="1"/>
</dbReference>
<dbReference type="GO" id="GO:0005634">
    <property type="term" value="C:nucleus"/>
    <property type="evidence" value="ECO:0007669"/>
    <property type="project" value="TreeGrafter"/>
</dbReference>
<dbReference type="EMBL" id="GL883103">
    <property type="protein sequence ID" value="EGG07717.1"/>
    <property type="molecule type" value="Genomic_DNA"/>
</dbReference>
<dbReference type="PANTHER" id="PTHR48024">
    <property type="entry name" value="GEO13361P1-RELATED"/>
    <property type="match status" value="1"/>
</dbReference>
<dbReference type="InParanoid" id="F4RJ44"/>
<evidence type="ECO:0000256" key="2">
    <source>
        <dbReference type="PROSITE-ProRule" id="PRU00176"/>
    </source>
</evidence>
<dbReference type="STRING" id="747676.F4RJ44"/>
<protein>
    <recommendedName>
        <fullName evidence="4">RRM domain-containing protein</fullName>
    </recommendedName>
</protein>
<dbReference type="HOGENOM" id="CLU_1230178_0_0_1"/>
<evidence type="ECO:0000256" key="1">
    <source>
        <dbReference type="ARBA" id="ARBA00022884"/>
    </source>
</evidence>
<dbReference type="AlphaFoldDB" id="F4RJ44"/>
<dbReference type="InterPro" id="IPR012677">
    <property type="entry name" value="Nucleotide-bd_a/b_plait_sf"/>
</dbReference>
<sequence>MSSCKVYVGNLAWGTDDPTLGAHFAPIGQVKDAVVMRSEGRSRGFGFVTFSSVQEAEHAIATMNDTELRRHTILQTLALTSAYSRNHGLPLSYIIPYSLRRHSHTLEKFSPNRPDQREQLQSGQPTDHPICPIDLRHSWELASWLHASQTLNTVISLGNGVYPPAHFGAMYAQPSFVGYPQDMPYVSKLLSELLSCGSLELTFSLNRSPTYPTEYRQSAPRRATE</sequence>
<dbReference type="InterPro" id="IPR050886">
    <property type="entry name" value="RNA-binding_reg"/>
</dbReference>
<dbReference type="GO" id="GO:0003723">
    <property type="term" value="F:RNA binding"/>
    <property type="evidence" value="ECO:0007669"/>
    <property type="project" value="UniProtKB-UniRule"/>
</dbReference>
<evidence type="ECO:0000259" key="4">
    <source>
        <dbReference type="PROSITE" id="PS50102"/>
    </source>
</evidence>